<name>A0ABX9NY11_9GAMM</name>
<feature type="region of interest" description="Disordered" evidence="1">
    <location>
        <begin position="84"/>
        <end position="104"/>
    </location>
</feature>
<feature type="compositionally biased region" description="Polar residues" evidence="1">
    <location>
        <begin position="84"/>
        <end position="98"/>
    </location>
</feature>
<evidence type="ECO:0000313" key="2">
    <source>
        <dbReference type="EMBL" id="RJT11175.1"/>
    </source>
</evidence>
<dbReference type="EMBL" id="RAHG01000009">
    <property type="protein sequence ID" value="RJT11175.1"/>
    <property type="molecule type" value="Genomic_DNA"/>
</dbReference>
<organism evidence="2 3">
    <name type="scientific">Rahnella inusitata</name>
    <dbReference type="NCBI Taxonomy" id="58169"/>
    <lineage>
        <taxon>Bacteria</taxon>
        <taxon>Pseudomonadati</taxon>
        <taxon>Pseudomonadota</taxon>
        <taxon>Gammaproteobacteria</taxon>
        <taxon>Enterobacterales</taxon>
        <taxon>Yersiniaceae</taxon>
        <taxon>Rahnella</taxon>
    </lineage>
</organism>
<dbReference type="Pfam" id="PF13031">
    <property type="entry name" value="DUF3892"/>
    <property type="match status" value="1"/>
</dbReference>
<reference evidence="2 3" key="1">
    <citation type="submission" date="2018-09" db="EMBL/GenBank/DDBJ databases">
        <authorList>
            <person name="Le Fleche-Mateos A."/>
        </authorList>
    </citation>
    <scope>NUCLEOTIDE SEQUENCE [LARGE SCALE GENOMIC DNA]</scope>
    <source>
        <strain evidence="2 3">DSM 30078</strain>
    </source>
</reference>
<keyword evidence="3" id="KW-1185">Reference proteome</keyword>
<sequence length="104" mass="11500">MLSRSNKEVSVMDLQVKCINKSNRNNAHEIIQFIGGINADGSRWRVSQDEAISGIESGKWRFWVSAGGQSVWIIVSTSSSGNKYLKTQNDGEQPNNLLSLPECS</sequence>
<proteinExistence type="predicted"/>
<evidence type="ECO:0000256" key="1">
    <source>
        <dbReference type="SAM" id="MobiDB-lite"/>
    </source>
</evidence>
<gene>
    <name evidence="2" type="ORF">D5396_17430</name>
</gene>
<comment type="caution">
    <text evidence="2">The sequence shown here is derived from an EMBL/GenBank/DDBJ whole genome shotgun (WGS) entry which is preliminary data.</text>
</comment>
<accession>A0ABX9NY11</accession>
<dbReference type="Proteomes" id="UP000284119">
    <property type="component" value="Unassembled WGS sequence"/>
</dbReference>
<protein>
    <submittedName>
        <fullName evidence="2">DUF3892 domain-containing protein</fullName>
    </submittedName>
</protein>
<evidence type="ECO:0000313" key="3">
    <source>
        <dbReference type="Proteomes" id="UP000284119"/>
    </source>
</evidence>
<dbReference type="InterPro" id="IPR024997">
    <property type="entry name" value="DUF3892"/>
</dbReference>